<protein>
    <submittedName>
        <fullName evidence="1">Uncharacterized protein</fullName>
    </submittedName>
</protein>
<accession>F5Z5M0</accession>
<dbReference type="EMBL" id="CP002339">
    <property type="protein sequence ID" value="AEF05025.1"/>
    <property type="molecule type" value="Genomic_DNA"/>
</dbReference>
<dbReference type="HOGENOM" id="CLU_208244_0_0_6"/>
<name>F5Z5M0_ALTNA</name>
<reference evidence="1 2" key="1">
    <citation type="journal article" date="2011" name="J. Bacteriol.">
        <title>Complete genome sequence of the polycyclic aromatic hydrocarbon-degrading bacterium Alteromonas sp. strain SN2.</title>
        <authorList>
            <person name="Jin H.M."/>
            <person name="Jeong H."/>
            <person name="Moon E.J."/>
            <person name="Math R.K."/>
            <person name="Lee K."/>
            <person name="Kim H.J."/>
            <person name="Jeon C.O."/>
            <person name="Oh T.K."/>
            <person name="Kim J.F."/>
        </authorList>
    </citation>
    <scope>NUCLEOTIDE SEQUENCE [LARGE SCALE GENOMIC DNA]</scope>
    <source>
        <strain evidence="2">JCM 17741 / KACC 18427 / KCTC 11700BP / SN2</strain>
    </source>
</reference>
<organism evidence="1 2">
    <name type="scientific">Alteromonas naphthalenivorans</name>
    <dbReference type="NCBI Taxonomy" id="715451"/>
    <lineage>
        <taxon>Bacteria</taxon>
        <taxon>Pseudomonadati</taxon>
        <taxon>Pseudomonadota</taxon>
        <taxon>Gammaproteobacteria</taxon>
        <taxon>Alteromonadales</taxon>
        <taxon>Alteromonadaceae</taxon>
        <taxon>Alteromonas/Salinimonas group</taxon>
        <taxon>Alteromonas</taxon>
    </lineage>
</organism>
<evidence type="ECO:0000313" key="1">
    <source>
        <dbReference type="EMBL" id="AEF05025.1"/>
    </source>
</evidence>
<dbReference type="Proteomes" id="UP000000683">
    <property type="component" value="Chromosome"/>
</dbReference>
<dbReference type="AlphaFoldDB" id="F5Z5M0"/>
<sequence>MTKTHIIVKAPLNTAFPDKPTFEGTMTEADAHKRCRELNRQLRQDAEFSYNSSFGVQKQQKL</sequence>
<dbReference type="KEGG" id="alt:ambt_17615"/>
<dbReference type="RefSeq" id="WP_013785944.1">
    <property type="nucleotide sequence ID" value="NC_015554.1"/>
</dbReference>
<evidence type="ECO:0000313" key="2">
    <source>
        <dbReference type="Proteomes" id="UP000000683"/>
    </source>
</evidence>
<proteinExistence type="predicted"/>
<keyword evidence="2" id="KW-1185">Reference proteome</keyword>
<gene>
    <name evidence="1" type="ordered locus">ambt_17615</name>
</gene>